<dbReference type="Pfam" id="PF13577">
    <property type="entry name" value="SnoaL_4"/>
    <property type="match status" value="1"/>
</dbReference>
<dbReference type="SUPFAM" id="SSF54427">
    <property type="entry name" value="NTF2-like"/>
    <property type="match status" value="1"/>
</dbReference>
<organism evidence="2 3">
    <name type="scientific">Verruconis gallopava</name>
    <dbReference type="NCBI Taxonomy" id="253628"/>
    <lineage>
        <taxon>Eukaryota</taxon>
        <taxon>Fungi</taxon>
        <taxon>Dikarya</taxon>
        <taxon>Ascomycota</taxon>
        <taxon>Pezizomycotina</taxon>
        <taxon>Dothideomycetes</taxon>
        <taxon>Pleosporomycetidae</taxon>
        <taxon>Venturiales</taxon>
        <taxon>Sympoventuriaceae</taxon>
        <taxon>Verruconis</taxon>
    </lineage>
</organism>
<reference evidence="2 3" key="1">
    <citation type="submission" date="2015-01" db="EMBL/GenBank/DDBJ databases">
        <title>The Genome Sequence of Ochroconis gallopava CBS43764.</title>
        <authorList>
            <consortium name="The Broad Institute Genomics Platform"/>
            <person name="Cuomo C."/>
            <person name="de Hoog S."/>
            <person name="Gorbushina A."/>
            <person name="Stielow B."/>
            <person name="Teixiera M."/>
            <person name="Abouelleil A."/>
            <person name="Chapman S.B."/>
            <person name="Priest M."/>
            <person name="Young S.K."/>
            <person name="Wortman J."/>
            <person name="Nusbaum C."/>
            <person name="Birren B."/>
        </authorList>
    </citation>
    <scope>NUCLEOTIDE SEQUENCE [LARGE SCALE GENOMIC DNA]</scope>
    <source>
        <strain evidence="2 3">CBS 43764</strain>
    </source>
</reference>
<protein>
    <recommendedName>
        <fullName evidence="1">SnoaL-like domain-containing protein</fullName>
    </recommendedName>
</protein>
<keyword evidence="3" id="KW-1185">Reference proteome</keyword>
<dbReference type="Proteomes" id="UP000053259">
    <property type="component" value="Unassembled WGS sequence"/>
</dbReference>
<dbReference type="RefSeq" id="XP_016216698.1">
    <property type="nucleotide sequence ID" value="XM_016355562.1"/>
</dbReference>
<sequence length="162" mass="17946">MASQYPISITGLSPRDAVIDALHRSILAIDSGDVALFQTCMFNSPETTFKIVGGRTVQGSKAIEEHMVNTILPLSTLHSVTNIRVSFPNSNPEEAKEARLTANAIAYHYRPEDAFKPEHLSFTTGGMYDIEMLKDESDGLWKAKTWTLKLNWTEGDRAAIFG</sequence>
<evidence type="ECO:0000313" key="3">
    <source>
        <dbReference type="Proteomes" id="UP000053259"/>
    </source>
</evidence>
<dbReference type="InterPro" id="IPR037401">
    <property type="entry name" value="SnoaL-like"/>
</dbReference>
<dbReference type="HOGENOM" id="CLU_106738_1_0_1"/>
<accession>A0A0D2B6G4</accession>
<dbReference type="VEuPathDB" id="FungiDB:PV09_02509"/>
<dbReference type="EMBL" id="KN847534">
    <property type="protein sequence ID" value="KIW06829.1"/>
    <property type="molecule type" value="Genomic_DNA"/>
</dbReference>
<name>A0A0D2B6G4_9PEZI</name>
<feature type="domain" description="SnoaL-like" evidence="1">
    <location>
        <begin position="13"/>
        <end position="147"/>
    </location>
</feature>
<dbReference type="AlphaFoldDB" id="A0A0D2B6G4"/>
<evidence type="ECO:0000313" key="2">
    <source>
        <dbReference type="EMBL" id="KIW06829.1"/>
    </source>
</evidence>
<proteinExistence type="predicted"/>
<evidence type="ECO:0000259" key="1">
    <source>
        <dbReference type="Pfam" id="PF13577"/>
    </source>
</evidence>
<gene>
    <name evidence="2" type="ORF">PV09_02509</name>
</gene>
<dbReference type="InParanoid" id="A0A0D2B6G4"/>
<dbReference type="InterPro" id="IPR032710">
    <property type="entry name" value="NTF2-like_dom_sf"/>
</dbReference>
<dbReference type="OrthoDB" id="2148716at2759"/>
<dbReference type="STRING" id="253628.A0A0D2B6G4"/>
<dbReference type="Gene3D" id="3.10.450.50">
    <property type="match status" value="1"/>
</dbReference>
<dbReference type="GeneID" id="27310482"/>